<protein>
    <submittedName>
        <fullName evidence="6">LysR family transcriptional regulator, glycine cleavage system transcriptional activator</fullName>
    </submittedName>
</protein>
<dbReference type="InterPro" id="IPR036388">
    <property type="entry name" value="WH-like_DNA-bd_sf"/>
</dbReference>
<dbReference type="FunFam" id="1.10.10.10:FF:000038">
    <property type="entry name" value="Glycine cleavage system transcriptional activator"/>
    <property type="match status" value="1"/>
</dbReference>
<gene>
    <name evidence="6" type="ORF">SAMN05421875_103211</name>
</gene>
<dbReference type="GO" id="GO:0043565">
    <property type="term" value="F:sequence-specific DNA binding"/>
    <property type="evidence" value="ECO:0007669"/>
    <property type="project" value="TreeGrafter"/>
</dbReference>
<proteinExistence type="inferred from homology"/>
<dbReference type="SUPFAM" id="SSF53850">
    <property type="entry name" value="Periplasmic binding protein-like II"/>
    <property type="match status" value="1"/>
</dbReference>
<evidence type="ECO:0000313" key="7">
    <source>
        <dbReference type="Proteomes" id="UP000199002"/>
    </source>
</evidence>
<dbReference type="AlphaFoldDB" id="A0A1H3X532"/>
<keyword evidence="4" id="KW-0804">Transcription</keyword>
<dbReference type="InterPro" id="IPR058163">
    <property type="entry name" value="LysR-type_TF_proteobact-type"/>
</dbReference>
<dbReference type="PANTHER" id="PTHR30537">
    <property type="entry name" value="HTH-TYPE TRANSCRIPTIONAL REGULATOR"/>
    <property type="match status" value="1"/>
</dbReference>
<dbReference type="Gene3D" id="1.10.10.10">
    <property type="entry name" value="Winged helix-like DNA-binding domain superfamily/Winged helix DNA-binding domain"/>
    <property type="match status" value="1"/>
</dbReference>
<dbReference type="RefSeq" id="WP_208859683.1">
    <property type="nucleotide sequence ID" value="NZ_CAXIQL010000040.1"/>
</dbReference>
<sequence>MTLLRRTFLPSTADLLAFEAAARHQSVSRAAEELHLTQSAVSRQIRQLEEQIGTALFHRVRQRVVLTDAGRVYAADVQNVLQQLSASTQKAMAFSSTDGLLNLAVLPTLGTRWLIPRLGRFMALHPEAMVNFSARTEPFDFAGTPFDAAIHFGAPHWAGAVCEYLMHEETVPVCSPTYRDRHGIKTPQDLTRVVLLQQSTRPTQWAEWFALVGTPTALALRGPQSEHFAMIAQAAVSHLGAALLPRFLIEQELAAGRLVELSDRVLTSTDAYYLVYPEARAQTPLVKAFRDWVVGECAGQRQGSR</sequence>
<dbReference type="InterPro" id="IPR036390">
    <property type="entry name" value="WH_DNA-bd_sf"/>
</dbReference>
<dbReference type="STRING" id="592050.SAMN05421875_103211"/>
<feature type="domain" description="HTH lysR-type" evidence="5">
    <location>
        <begin position="10"/>
        <end position="67"/>
    </location>
</feature>
<dbReference type="Gene3D" id="3.40.190.10">
    <property type="entry name" value="Periplasmic binding protein-like II"/>
    <property type="match status" value="2"/>
</dbReference>
<dbReference type="Proteomes" id="UP000199002">
    <property type="component" value="Unassembled WGS sequence"/>
</dbReference>
<evidence type="ECO:0000256" key="4">
    <source>
        <dbReference type="ARBA" id="ARBA00023163"/>
    </source>
</evidence>
<name>A0A1H3X532_9BURK</name>
<dbReference type="SUPFAM" id="SSF46785">
    <property type="entry name" value="Winged helix' DNA-binding domain"/>
    <property type="match status" value="1"/>
</dbReference>
<dbReference type="InterPro" id="IPR000847">
    <property type="entry name" value="LysR_HTH_N"/>
</dbReference>
<evidence type="ECO:0000313" key="6">
    <source>
        <dbReference type="EMBL" id="SDZ94496.1"/>
    </source>
</evidence>
<dbReference type="Pfam" id="PF00126">
    <property type="entry name" value="HTH_1"/>
    <property type="match status" value="1"/>
</dbReference>
<evidence type="ECO:0000256" key="2">
    <source>
        <dbReference type="ARBA" id="ARBA00023015"/>
    </source>
</evidence>
<dbReference type="PROSITE" id="PS50931">
    <property type="entry name" value="HTH_LYSR"/>
    <property type="match status" value="1"/>
</dbReference>
<dbReference type="GeneID" id="34233713"/>
<keyword evidence="7" id="KW-1185">Reference proteome</keyword>
<dbReference type="EMBL" id="FNQJ01000003">
    <property type="protein sequence ID" value="SDZ94496.1"/>
    <property type="molecule type" value="Genomic_DNA"/>
</dbReference>
<reference evidence="7" key="1">
    <citation type="submission" date="2016-10" db="EMBL/GenBank/DDBJ databases">
        <authorList>
            <person name="Varghese N."/>
            <person name="Submissions S."/>
        </authorList>
    </citation>
    <scope>NUCLEOTIDE SEQUENCE [LARGE SCALE GENOMIC DNA]</scope>
    <source>
        <strain evidence="7">DSM 25157</strain>
    </source>
</reference>
<dbReference type="CDD" id="cd08481">
    <property type="entry name" value="PBP2_GcdR_like"/>
    <property type="match status" value="1"/>
</dbReference>
<evidence type="ECO:0000256" key="1">
    <source>
        <dbReference type="ARBA" id="ARBA00009437"/>
    </source>
</evidence>
<dbReference type="GO" id="GO:0006351">
    <property type="term" value="P:DNA-templated transcription"/>
    <property type="evidence" value="ECO:0007669"/>
    <property type="project" value="TreeGrafter"/>
</dbReference>
<evidence type="ECO:0000256" key="3">
    <source>
        <dbReference type="ARBA" id="ARBA00023125"/>
    </source>
</evidence>
<accession>A0A1H3X532</accession>
<dbReference type="Pfam" id="PF03466">
    <property type="entry name" value="LysR_substrate"/>
    <property type="match status" value="1"/>
</dbReference>
<dbReference type="InterPro" id="IPR005119">
    <property type="entry name" value="LysR_subst-bd"/>
</dbReference>
<dbReference type="PANTHER" id="PTHR30537:SF26">
    <property type="entry name" value="GLYCINE CLEAVAGE SYSTEM TRANSCRIPTIONAL ACTIVATOR"/>
    <property type="match status" value="1"/>
</dbReference>
<keyword evidence="2" id="KW-0805">Transcription regulation</keyword>
<evidence type="ECO:0000259" key="5">
    <source>
        <dbReference type="PROSITE" id="PS50931"/>
    </source>
</evidence>
<dbReference type="GO" id="GO:0003700">
    <property type="term" value="F:DNA-binding transcription factor activity"/>
    <property type="evidence" value="ECO:0007669"/>
    <property type="project" value="InterPro"/>
</dbReference>
<dbReference type="PRINTS" id="PR00039">
    <property type="entry name" value="HTHLYSR"/>
</dbReference>
<keyword evidence="3" id="KW-0238">DNA-binding</keyword>
<comment type="similarity">
    <text evidence="1">Belongs to the LysR transcriptional regulatory family.</text>
</comment>
<organism evidence="6 7">
    <name type="scientific">Acidovorax soli</name>
    <dbReference type="NCBI Taxonomy" id="592050"/>
    <lineage>
        <taxon>Bacteria</taxon>
        <taxon>Pseudomonadati</taxon>
        <taxon>Pseudomonadota</taxon>
        <taxon>Betaproteobacteria</taxon>
        <taxon>Burkholderiales</taxon>
        <taxon>Comamonadaceae</taxon>
        <taxon>Acidovorax</taxon>
    </lineage>
</organism>